<dbReference type="Pfam" id="PF02879">
    <property type="entry name" value="PGM_PMM_II"/>
    <property type="match status" value="1"/>
</dbReference>
<reference evidence="12" key="1">
    <citation type="submission" date="2020-10" db="EMBL/GenBank/DDBJ databases">
        <authorList>
            <person name="Gilroy R."/>
        </authorList>
    </citation>
    <scope>NUCLEOTIDE SEQUENCE</scope>
    <source>
        <strain evidence="12">2889</strain>
    </source>
</reference>
<dbReference type="Gene3D" id="3.40.120.10">
    <property type="entry name" value="Alpha-D-Glucose-1,6-Bisphosphate, subunit A, domain 3"/>
    <property type="match status" value="3"/>
</dbReference>
<dbReference type="InterPro" id="IPR005843">
    <property type="entry name" value="A-D-PHexomutase_C"/>
</dbReference>
<dbReference type="Pfam" id="PF00408">
    <property type="entry name" value="PGM_PMM_IV"/>
    <property type="match status" value="1"/>
</dbReference>
<reference evidence="12" key="2">
    <citation type="journal article" date="2021" name="PeerJ">
        <title>Extensive microbial diversity within the chicken gut microbiome revealed by metagenomics and culture.</title>
        <authorList>
            <person name="Gilroy R."/>
            <person name="Ravi A."/>
            <person name="Getino M."/>
            <person name="Pursley I."/>
            <person name="Horton D.L."/>
            <person name="Alikhan N.F."/>
            <person name="Baker D."/>
            <person name="Gharbi K."/>
            <person name="Hall N."/>
            <person name="Watson M."/>
            <person name="Adriaenssens E.M."/>
            <person name="Foster-Nyarko E."/>
            <person name="Jarju S."/>
            <person name="Secka A."/>
            <person name="Antonio M."/>
            <person name="Oren A."/>
            <person name="Chaudhuri R.R."/>
            <person name="La Ragione R."/>
            <person name="Hildebrand F."/>
            <person name="Pallen M.J."/>
        </authorList>
    </citation>
    <scope>NUCLEOTIDE SEQUENCE</scope>
    <source>
        <strain evidence="12">2889</strain>
    </source>
</reference>
<evidence type="ECO:0000259" key="11">
    <source>
        <dbReference type="Pfam" id="PF02880"/>
    </source>
</evidence>
<dbReference type="AlphaFoldDB" id="A0A9D9DT95"/>
<keyword evidence="6" id="KW-0413">Isomerase</keyword>
<feature type="domain" description="Alpha-D-phosphohexomutase alpha/beta/alpha" evidence="9">
    <location>
        <begin position="3"/>
        <end position="117"/>
    </location>
</feature>
<evidence type="ECO:0000313" key="13">
    <source>
        <dbReference type="Proteomes" id="UP000823612"/>
    </source>
</evidence>
<dbReference type="GO" id="GO:0016868">
    <property type="term" value="F:intramolecular phosphotransferase activity"/>
    <property type="evidence" value="ECO:0007669"/>
    <property type="project" value="InterPro"/>
</dbReference>
<dbReference type="Proteomes" id="UP000823612">
    <property type="component" value="Unassembled WGS sequence"/>
</dbReference>
<feature type="domain" description="Alpha-D-phosphohexomutase C-terminal" evidence="8">
    <location>
        <begin position="367"/>
        <end position="436"/>
    </location>
</feature>
<accession>A0A9D9DT95</accession>
<evidence type="ECO:0000256" key="4">
    <source>
        <dbReference type="ARBA" id="ARBA00022723"/>
    </source>
</evidence>
<evidence type="ECO:0000256" key="2">
    <source>
        <dbReference type="ARBA" id="ARBA00010231"/>
    </source>
</evidence>
<comment type="cofactor">
    <cofactor evidence="1">
        <name>Mg(2+)</name>
        <dbReference type="ChEBI" id="CHEBI:18420"/>
    </cofactor>
</comment>
<dbReference type="Gene3D" id="3.30.310.50">
    <property type="entry name" value="Alpha-D-phosphohexomutase, C-terminal domain"/>
    <property type="match status" value="1"/>
</dbReference>
<sequence>MGAFKAYDIRGIYNQDFNKDDVYRIGFFLPELLGTKKILVGRDVRLSSPEIHASLCKGIEDAGADAYDLGICTTPMVYWATACYGFDASVMITASHNPKEYNGLKISKTQALPVGYDTGLGELERWIKERVVMVAGQRGKTVDFDKRAAYLDFQRQWLSDDMSCLRIAMDCSNGMASVFVHDLYGSRPVYLYDTLDGTFPNHEANPLEPANTEDLKHLVRETHADIGVIFDGDADRVMFVDEKARFISPDLMIAVLGKYFLEEKGLRGKVLQDIRTSKSVRTYVEKLGGTMEMWRVGRAYAALKLREIDGIYGGELAGHYYFRDFNYSDSGLMACSLLLGIFGRFKQAGKTVSEVIDSIALYASSGEVNFKIEAKQEAMERLREHFMSQEKPEAFYDFDGYRIEFARWWFNVRPSNTEPYLRLIVEADSRELLDRKLEEAKAVLLEGRE</sequence>
<evidence type="ECO:0000256" key="7">
    <source>
        <dbReference type="RuleBase" id="RU004326"/>
    </source>
</evidence>
<dbReference type="SUPFAM" id="SSF55957">
    <property type="entry name" value="Phosphoglucomutase, C-terminal domain"/>
    <property type="match status" value="1"/>
</dbReference>
<evidence type="ECO:0000256" key="5">
    <source>
        <dbReference type="ARBA" id="ARBA00022842"/>
    </source>
</evidence>
<gene>
    <name evidence="12" type="ORF">IAB08_07535</name>
</gene>
<protein>
    <submittedName>
        <fullName evidence="12">Phosphomannomutase/phosphoglucomutase</fullName>
    </submittedName>
</protein>
<feature type="domain" description="Alpha-D-phosphohexomutase alpha/beta/alpha" evidence="11">
    <location>
        <begin position="249"/>
        <end position="358"/>
    </location>
</feature>
<dbReference type="InterPro" id="IPR005845">
    <property type="entry name" value="A-D-PHexomutase_a/b/a-II"/>
</dbReference>
<keyword evidence="4 7" id="KW-0479">Metal-binding</keyword>
<name>A0A9D9DT95_9BACT</name>
<dbReference type="InterPro" id="IPR016055">
    <property type="entry name" value="A-D-PHexomutase_a/b/a-I/II/III"/>
</dbReference>
<comment type="similarity">
    <text evidence="2 7">Belongs to the phosphohexose mutase family.</text>
</comment>
<dbReference type="Pfam" id="PF02880">
    <property type="entry name" value="PGM_PMM_III"/>
    <property type="match status" value="1"/>
</dbReference>
<dbReference type="InterPro" id="IPR005844">
    <property type="entry name" value="A-D-PHexomutase_a/b/a-I"/>
</dbReference>
<comment type="caution">
    <text evidence="12">The sequence shown here is derived from an EMBL/GenBank/DDBJ whole genome shotgun (WGS) entry which is preliminary data.</text>
</comment>
<dbReference type="PANTHER" id="PTHR43771:SF1">
    <property type="entry name" value="PHOSPHOMANNOMUTASE"/>
    <property type="match status" value="1"/>
</dbReference>
<proteinExistence type="inferred from homology"/>
<keyword evidence="5 7" id="KW-0460">Magnesium</keyword>
<dbReference type="GO" id="GO:0000287">
    <property type="term" value="F:magnesium ion binding"/>
    <property type="evidence" value="ECO:0007669"/>
    <property type="project" value="InterPro"/>
</dbReference>
<evidence type="ECO:0000313" key="12">
    <source>
        <dbReference type="EMBL" id="MBO8433128.1"/>
    </source>
</evidence>
<evidence type="ECO:0000259" key="10">
    <source>
        <dbReference type="Pfam" id="PF02879"/>
    </source>
</evidence>
<evidence type="ECO:0000256" key="6">
    <source>
        <dbReference type="ARBA" id="ARBA00023235"/>
    </source>
</evidence>
<dbReference type="PANTHER" id="PTHR43771">
    <property type="entry name" value="PHOSPHOMANNOMUTASE"/>
    <property type="match status" value="1"/>
</dbReference>
<dbReference type="InterPro" id="IPR005846">
    <property type="entry name" value="A-D-PHexomutase_a/b/a-III"/>
</dbReference>
<organism evidence="12 13">
    <name type="scientific">Candidatus Pullibacteroides excrementavium</name>
    <dbReference type="NCBI Taxonomy" id="2840905"/>
    <lineage>
        <taxon>Bacteria</taxon>
        <taxon>Pseudomonadati</taxon>
        <taxon>Bacteroidota</taxon>
        <taxon>Bacteroidia</taxon>
        <taxon>Bacteroidales</taxon>
        <taxon>Candidatus Pullibacteroides</taxon>
    </lineage>
</organism>
<evidence type="ECO:0000256" key="1">
    <source>
        <dbReference type="ARBA" id="ARBA00001946"/>
    </source>
</evidence>
<dbReference type="InterPro" id="IPR005841">
    <property type="entry name" value="Alpha-D-phosphohexomutase_SF"/>
</dbReference>
<keyword evidence="3" id="KW-0597">Phosphoprotein</keyword>
<dbReference type="PROSITE" id="PS00710">
    <property type="entry name" value="PGM_PMM"/>
    <property type="match status" value="1"/>
</dbReference>
<evidence type="ECO:0000259" key="8">
    <source>
        <dbReference type="Pfam" id="PF00408"/>
    </source>
</evidence>
<evidence type="ECO:0000259" key="9">
    <source>
        <dbReference type="Pfam" id="PF02878"/>
    </source>
</evidence>
<dbReference type="InterPro" id="IPR036900">
    <property type="entry name" value="A-D-PHexomutase_C_sf"/>
</dbReference>
<dbReference type="PRINTS" id="PR00509">
    <property type="entry name" value="PGMPMM"/>
</dbReference>
<dbReference type="InterPro" id="IPR016066">
    <property type="entry name" value="A-D-PHexomutase_CS"/>
</dbReference>
<feature type="domain" description="Alpha-D-phosphohexomutase alpha/beta/alpha" evidence="10">
    <location>
        <begin position="163"/>
        <end position="243"/>
    </location>
</feature>
<dbReference type="EMBL" id="JADIMZ010000111">
    <property type="protein sequence ID" value="MBO8433128.1"/>
    <property type="molecule type" value="Genomic_DNA"/>
</dbReference>
<evidence type="ECO:0000256" key="3">
    <source>
        <dbReference type="ARBA" id="ARBA00022553"/>
    </source>
</evidence>
<dbReference type="Pfam" id="PF02878">
    <property type="entry name" value="PGM_PMM_I"/>
    <property type="match status" value="1"/>
</dbReference>
<dbReference type="CDD" id="cd03089">
    <property type="entry name" value="PMM_PGM"/>
    <property type="match status" value="1"/>
</dbReference>
<dbReference type="GO" id="GO:0005975">
    <property type="term" value="P:carbohydrate metabolic process"/>
    <property type="evidence" value="ECO:0007669"/>
    <property type="project" value="InterPro"/>
</dbReference>
<dbReference type="SUPFAM" id="SSF53738">
    <property type="entry name" value="Phosphoglucomutase, first 3 domains"/>
    <property type="match status" value="3"/>
</dbReference>